<evidence type="ECO:0000256" key="1">
    <source>
        <dbReference type="SAM" id="MobiDB-lite"/>
    </source>
</evidence>
<comment type="caution">
    <text evidence="2">The sequence shown here is derived from an EMBL/GenBank/DDBJ whole genome shotgun (WGS) entry which is preliminary data.</text>
</comment>
<keyword evidence="3" id="KW-1185">Reference proteome</keyword>
<organism evidence="2 3">
    <name type="scientific">Vanrija albida</name>
    <dbReference type="NCBI Taxonomy" id="181172"/>
    <lineage>
        <taxon>Eukaryota</taxon>
        <taxon>Fungi</taxon>
        <taxon>Dikarya</taxon>
        <taxon>Basidiomycota</taxon>
        <taxon>Agaricomycotina</taxon>
        <taxon>Tremellomycetes</taxon>
        <taxon>Trichosporonales</taxon>
        <taxon>Trichosporonaceae</taxon>
        <taxon>Vanrija</taxon>
    </lineage>
</organism>
<dbReference type="GeneID" id="95989429"/>
<proteinExistence type="predicted"/>
<dbReference type="EMBL" id="JBBXJM010000006">
    <property type="protein sequence ID" value="KAL1406680.1"/>
    <property type="molecule type" value="Genomic_DNA"/>
</dbReference>
<feature type="region of interest" description="Disordered" evidence="1">
    <location>
        <begin position="73"/>
        <end position="97"/>
    </location>
</feature>
<name>A0ABR3PW30_9TREE</name>
<evidence type="ECO:0000313" key="2">
    <source>
        <dbReference type="EMBL" id="KAL1406680.1"/>
    </source>
</evidence>
<dbReference type="RefSeq" id="XP_069206624.1">
    <property type="nucleotide sequence ID" value="XM_069356783.1"/>
</dbReference>
<gene>
    <name evidence="2" type="ORF">Q8F55_008386</name>
</gene>
<dbReference type="Proteomes" id="UP001565368">
    <property type="component" value="Unassembled WGS sequence"/>
</dbReference>
<evidence type="ECO:0000313" key="3">
    <source>
        <dbReference type="Proteomes" id="UP001565368"/>
    </source>
</evidence>
<sequence length="97" mass="11407">MPLLSLRRRPSDLDGFDADDLPPRLRSERTWIIKNAFKTLPERLQSKSPKYILGKYLGWEWIDDSMVKEIAKRRRASEDPDVNVSASDPDPRRWVQL</sequence>
<accession>A0ABR3PW30</accession>
<protein>
    <submittedName>
        <fullName evidence="2">Uncharacterized protein</fullName>
    </submittedName>
</protein>
<reference evidence="2 3" key="1">
    <citation type="submission" date="2023-08" db="EMBL/GenBank/DDBJ databases">
        <title>Annotated Genome Sequence of Vanrija albida AlHP1.</title>
        <authorList>
            <person name="Herzog R."/>
        </authorList>
    </citation>
    <scope>NUCLEOTIDE SEQUENCE [LARGE SCALE GENOMIC DNA]</scope>
    <source>
        <strain evidence="2 3">AlHP1</strain>
    </source>
</reference>